<comment type="cofactor">
    <cofactor evidence="11">
        <name>Zn(2+)</name>
        <dbReference type="ChEBI" id="CHEBI:29105"/>
    </cofactor>
    <text evidence="11">Binds 1 zinc ion per subunit.</text>
</comment>
<evidence type="ECO:0000256" key="1">
    <source>
        <dbReference type="ARBA" id="ARBA00004651"/>
    </source>
</evidence>
<evidence type="ECO:0000256" key="8">
    <source>
        <dbReference type="ARBA" id="ARBA00022989"/>
    </source>
</evidence>
<dbReference type="InterPro" id="IPR001915">
    <property type="entry name" value="Peptidase_M48"/>
</dbReference>
<reference evidence="15" key="1">
    <citation type="submission" date="2017-09" db="EMBL/GenBank/DDBJ databases">
        <title>Depth-based differentiation of microbial function through sediment-hosted aquifers and enrichment of novel symbionts in the deep terrestrial subsurface.</title>
        <authorList>
            <person name="Probst A.J."/>
            <person name="Ladd B."/>
            <person name="Jarett J.K."/>
            <person name="Geller-Mcgrath D.E."/>
            <person name="Sieber C.M.K."/>
            <person name="Emerson J.B."/>
            <person name="Anantharaman K."/>
            <person name="Thomas B.C."/>
            <person name="Malmstrom R."/>
            <person name="Stieglmeier M."/>
            <person name="Klingl A."/>
            <person name="Woyke T."/>
            <person name="Ryan C.M."/>
            <person name="Banfield J.F."/>
        </authorList>
    </citation>
    <scope>NUCLEOTIDE SEQUENCE [LARGE SCALE GENOMIC DNA]</scope>
</reference>
<protein>
    <submittedName>
        <fullName evidence="14">Zinc metalloprotease HtpX</fullName>
    </submittedName>
</protein>
<evidence type="ECO:0000256" key="2">
    <source>
        <dbReference type="ARBA" id="ARBA00022475"/>
    </source>
</evidence>
<dbReference type="GO" id="GO:0005886">
    <property type="term" value="C:plasma membrane"/>
    <property type="evidence" value="ECO:0007669"/>
    <property type="project" value="UniProtKB-SubCell"/>
</dbReference>
<keyword evidence="5" id="KW-0479">Metal-binding</keyword>
<evidence type="ECO:0000256" key="3">
    <source>
        <dbReference type="ARBA" id="ARBA00022670"/>
    </source>
</evidence>
<dbReference type="Proteomes" id="UP000228528">
    <property type="component" value="Unassembled WGS sequence"/>
</dbReference>
<keyword evidence="8 12" id="KW-1133">Transmembrane helix</keyword>
<comment type="subcellular location">
    <subcellularLocation>
        <location evidence="1">Cell membrane</location>
        <topology evidence="1">Multi-pass membrane protein</topology>
    </subcellularLocation>
</comment>
<keyword evidence="2" id="KW-1003">Cell membrane</keyword>
<feature type="non-terminal residue" evidence="14">
    <location>
        <position position="1"/>
    </location>
</feature>
<feature type="domain" description="Peptidase M48" evidence="13">
    <location>
        <begin position="1"/>
        <end position="188"/>
    </location>
</feature>
<dbReference type="CDD" id="cd07340">
    <property type="entry name" value="M48B_Htpx_like"/>
    <property type="match status" value="1"/>
</dbReference>
<dbReference type="PANTHER" id="PTHR43221">
    <property type="entry name" value="PROTEASE HTPX"/>
    <property type="match status" value="1"/>
</dbReference>
<evidence type="ECO:0000313" key="14">
    <source>
        <dbReference type="EMBL" id="PIR77169.1"/>
    </source>
</evidence>
<evidence type="ECO:0000256" key="7">
    <source>
        <dbReference type="ARBA" id="ARBA00022833"/>
    </source>
</evidence>
<keyword evidence="7 11" id="KW-0862">Zinc</keyword>
<keyword evidence="6 11" id="KW-0378">Hydrolase</keyword>
<evidence type="ECO:0000259" key="13">
    <source>
        <dbReference type="Pfam" id="PF01435"/>
    </source>
</evidence>
<dbReference type="GO" id="GO:0006508">
    <property type="term" value="P:proteolysis"/>
    <property type="evidence" value="ECO:0007669"/>
    <property type="project" value="UniProtKB-KW"/>
</dbReference>
<dbReference type="EMBL" id="PFBW01000172">
    <property type="protein sequence ID" value="PIR77169.1"/>
    <property type="molecule type" value="Genomic_DNA"/>
</dbReference>
<proteinExistence type="inferred from homology"/>
<organism evidence="14 15">
    <name type="scientific">Candidatus Magasanikbacteria bacterium CG10_big_fil_rev_8_21_14_0_10_38_6</name>
    <dbReference type="NCBI Taxonomy" id="1974647"/>
    <lineage>
        <taxon>Bacteria</taxon>
        <taxon>Candidatus Magasanikiibacteriota</taxon>
    </lineage>
</organism>
<keyword evidence="9 11" id="KW-0482">Metalloprotease</keyword>
<dbReference type="GO" id="GO:0046872">
    <property type="term" value="F:metal ion binding"/>
    <property type="evidence" value="ECO:0007669"/>
    <property type="project" value="UniProtKB-KW"/>
</dbReference>
<accession>A0A2M6P0T1</accession>
<dbReference type="PANTHER" id="PTHR43221:SF1">
    <property type="entry name" value="PROTEASE HTPX"/>
    <property type="match status" value="1"/>
</dbReference>
<keyword evidence="4 12" id="KW-0812">Transmembrane</keyword>
<gene>
    <name evidence="14" type="ORF">COU30_03910</name>
</gene>
<keyword evidence="3 11" id="KW-0645">Protease</keyword>
<comment type="similarity">
    <text evidence="11">Belongs to the peptidase M48 family.</text>
</comment>
<feature type="transmembrane region" description="Helical" evidence="12">
    <location>
        <begin position="87"/>
        <end position="107"/>
    </location>
</feature>
<name>A0A2M6P0T1_9BACT</name>
<sequence length="189" mass="20281">LNAFATGRDPEHASIAFTSGIIEALENEELEGVAAHELSHVKNYDIRVMTIVVVLVGAIALISDMFFRMHFFGGGRRSNNDSGKAGGIIMIVGIVLLILSPIIAELIKLAISRKREYLADASGALLTRYPEGLARALEKISASSATLPHASAATAHLFISNPFKKGSVSGLFSTHPPMKDRVEKLRGMV</sequence>
<evidence type="ECO:0000256" key="4">
    <source>
        <dbReference type="ARBA" id="ARBA00022692"/>
    </source>
</evidence>
<evidence type="ECO:0000256" key="6">
    <source>
        <dbReference type="ARBA" id="ARBA00022801"/>
    </source>
</evidence>
<comment type="caution">
    <text evidence="14">The sequence shown here is derived from an EMBL/GenBank/DDBJ whole genome shotgun (WGS) entry which is preliminary data.</text>
</comment>
<dbReference type="GO" id="GO:0004222">
    <property type="term" value="F:metalloendopeptidase activity"/>
    <property type="evidence" value="ECO:0007669"/>
    <property type="project" value="InterPro"/>
</dbReference>
<dbReference type="AlphaFoldDB" id="A0A2M6P0T1"/>
<keyword evidence="10 12" id="KW-0472">Membrane</keyword>
<evidence type="ECO:0000256" key="12">
    <source>
        <dbReference type="SAM" id="Phobius"/>
    </source>
</evidence>
<dbReference type="Gene3D" id="3.30.2010.10">
    <property type="entry name" value="Metalloproteases ('zincins'), catalytic domain"/>
    <property type="match status" value="1"/>
</dbReference>
<evidence type="ECO:0000256" key="10">
    <source>
        <dbReference type="ARBA" id="ARBA00023136"/>
    </source>
</evidence>
<evidence type="ECO:0000256" key="11">
    <source>
        <dbReference type="RuleBase" id="RU003983"/>
    </source>
</evidence>
<evidence type="ECO:0000256" key="5">
    <source>
        <dbReference type="ARBA" id="ARBA00022723"/>
    </source>
</evidence>
<dbReference type="InterPro" id="IPR050083">
    <property type="entry name" value="HtpX_protease"/>
</dbReference>
<evidence type="ECO:0000313" key="15">
    <source>
        <dbReference type="Proteomes" id="UP000228528"/>
    </source>
</evidence>
<evidence type="ECO:0000256" key="9">
    <source>
        <dbReference type="ARBA" id="ARBA00023049"/>
    </source>
</evidence>
<dbReference type="Pfam" id="PF01435">
    <property type="entry name" value="Peptidase_M48"/>
    <property type="match status" value="1"/>
</dbReference>
<feature type="transmembrane region" description="Helical" evidence="12">
    <location>
        <begin position="48"/>
        <end position="67"/>
    </location>
</feature>